<dbReference type="RefSeq" id="WP_377000432.1">
    <property type="nucleotide sequence ID" value="NZ_JBHSQE010000003.1"/>
</dbReference>
<evidence type="ECO:0008006" key="5">
    <source>
        <dbReference type="Google" id="ProtNLM"/>
    </source>
</evidence>
<gene>
    <name evidence="3" type="ORF">ACFPUZ_04825</name>
</gene>
<feature type="region of interest" description="Disordered" evidence="1">
    <location>
        <begin position="40"/>
        <end position="81"/>
    </location>
</feature>
<reference evidence="4" key="1">
    <citation type="journal article" date="2019" name="Int. J. Syst. Evol. Microbiol.">
        <title>The Global Catalogue of Microorganisms (GCM) 10K type strain sequencing project: providing services to taxonomists for standard genome sequencing and annotation.</title>
        <authorList>
            <consortium name="The Broad Institute Genomics Platform"/>
            <consortium name="The Broad Institute Genome Sequencing Center for Infectious Disease"/>
            <person name="Wu L."/>
            <person name="Ma J."/>
        </authorList>
    </citation>
    <scope>NUCLEOTIDE SEQUENCE [LARGE SCALE GENOMIC DNA]</scope>
    <source>
        <strain evidence="4">CCUG 51943</strain>
    </source>
</reference>
<organism evidence="3 4">
    <name type="scientific">Corynebacterium nasicanis</name>
    <dbReference type="NCBI Taxonomy" id="1448267"/>
    <lineage>
        <taxon>Bacteria</taxon>
        <taxon>Bacillati</taxon>
        <taxon>Actinomycetota</taxon>
        <taxon>Actinomycetes</taxon>
        <taxon>Mycobacteriales</taxon>
        <taxon>Corynebacteriaceae</taxon>
        <taxon>Corynebacterium</taxon>
    </lineage>
</organism>
<evidence type="ECO:0000256" key="2">
    <source>
        <dbReference type="SAM" id="SignalP"/>
    </source>
</evidence>
<proteinExistence type="predicted"/>
<dbReference type="EMBL" id="JBHSQE010000003">
    <property type="protein sequence ID" value="MFC6146126.1"/>
    <property type="molecule type" value="Genomic_DNA"/>
</dbReference>
<feature type="chain" id="PRO_5045889421" description="Secreted protein" evidence="2">
    <location>
        <begin position="20"/>
        <end position="169"/>
    </location>
</feature>
<protein>
    <recommendedName>
        <fullName evidence="5">Secreted protein</fullName>
    </recommendedName>
</protein>
<evidence type="ECO:0000313" key="3">
    <source>
        <dbReference type="EMBL" id="MFC6146126.1"/>
    </source>
</evidence>
<name>A0ABW1Q9S0_9CORY</name>
<keyword evidence="4" id="KW-1185">Reference proteome</keyword>
<evidence type="ECO:0000313" key="4">
    <source>
        <dbReference type="Proteomes" id="UP001596244"/>
    </source>
</evidence>
<sequence length="169" mass="18042">MRTHLVLAVVLSLTLSACSAGQEQEEVVVETVVVTEQAQSRAQPTTAAAAESDLPSFTGTVREKSTSEVMKGRPAPNGEPESNRYYILELDAPVEFTARSPGSGPLPRTISEVSLGSTTAYGDDSATWLPHVNQRVTVIVHEPQLYWPSDTGLPLGMLGVGRSPEVIVL</sequence>
<dbReference type="PROSITE" id="PS51257">
    <property type="entry name" value="PROKAR_LIPOPROTEIN"/>
    <property type="match status" value="1"/>
</dbReference>
<keyword evidence="2" id="KW-0732">Signal</keyword>
<accession>A0ABW1Q9S0</accession>
<comment type="caution">
    <text evidence="3">The sequence shown here is derived from an EMBL/GenBank/DDBJ whole genome shotgun (WGS) entry which is preliminary data.</text>
</comment>
<dbReference type="Proteomes" id="UP001596244">
    <property type="component" value="Unassembled WGS sequence"/>
</dbReference>
<feature type="signal peptide" evidence="2">
    <location>
        <begin position="1"/>
        <end position="19"/>
    </location>
</feature>
<evidence type="ECO:0000256" key="1">
    <source>
        <dbReference type="SAM" id="MobiDB-lite"/>
    </source>
</evidence>